<proteinExistence type="predicted"/>
<keyword evidence="1" id="KW-0812">Transmembrane</keyword>
<name>A0A1H2LC32_9ACTO</name>
<accession>A0A1H2LC32</accession>
<sequence>MAKRDKHFSVYGSQRKGGILTSMRVGFSHWRTIASLVIVVIIVSAAFWGVYRLVSSKQFRMDSEPKSTLSYRTHNIADSRIYVSDYIGDQANTFALMRTLPLNDRIVNIGIADQGININLRKTNLTEEDVQRDALYSASVVMAVIKDAKYVSFRSGMSLIEVTRFDVESFIPEGALTTTKQQVWDRVRRAIPEAVPQLIEVRNTAAVLRPSSQ</sequence>
<organism evidence="2 3">
    <name type="scientific">Arcanobacterium phocae</name>
    <dbReference type="NCBI Taxonomy" id="131112"/>
    <lineage>
        <taxon>Bacteria</taxon>
        <taxon>Bacillati</taxon>
        <taxon>Actinomycetota</taxon>
        <taxon>Actinomycetes</taxon>
        <taxon>Actinomycetales</taxon>
        <taxon>Actinomycetaceae</taxon>
        <taxon>Arcanobacterium</taxon>
    </lineage>
</organism>
<dbReference type="STRING" id="131112.SAMN04489737_0494"/>
<keyword evidence="1" id="KW-0472">Membrane</keyword>
<gene>
    <name evidence="2" type="ORF">SAMN04489737_0494</name>
</gene>
<dbReference type="RefSeq" id="WP_091279492.1">
    <property type="nucleotide sequence ID" value="NZ_JABAPI010000003.1"/>
</dbReference>
<evidence type="ECO:0000256" key="1">
    <source>
        <dbReference type="SAM" id="Phobius"/>
    </source>
</evidence>
<evidence type="ECO:0000313" key="3">
    <source>
        <dbReference type="Proteomes" id="UP000214355"/>
    </source>
</evidence>
<keyword evidence="3" id="KW-1185">Reference proteome</keyword>
<dbReference type="Proteomes" id="UP000214355">
    <property type="component" value="Chromosome I"/>
</dbReference>
<reference evidence="3" key="1">
    <citation type="submission" date="2016-10" db="EMBL/GenBank/DDBJ databases">
        <authorList>
            <person name="Varghese N."/>
            <person name="Submissions S."/>
        </authorList>
    </citation>
    <scope>NUCLEOTIDE SEQUENCE [LARGE SCALE GENOMIC DNA]</scope>
    <source>
        <strain evidence="3">DSM 10002</strain>
    </source>
</reference>
<protein>
    <submittedName>
        <fullName evidence="2">Uncharacterized protein</fullName>
    </submittedName>
</protein>
<dbReference type="AlphaFoldDB" id="A0A1H2LC32"/>
<feature type="transmembrane region" description="Helical" evidence="1">
    <location>
        <begin position="30"/>
        <end position="51"/>
    </location>
</feature>
<evidence type="ECO:0000313" key="2">
    <source>
        <dbReference type="EMBL" id="SDU78489.1"/>
    </source>
</evidence>
<dbReference type="EMBL" id="LT629804">
    <property type="protein sequence ID" value="SDU78489.1"/>
    <property type="molecule type" value="Genomic_DNA"/>
</dbReference>
<keyword evidence="1" id="KW-1133">Transmembrane helix</keyword>